<reference evidence="2 3" key="1">
    <citation type="submission" date="2017-11" db="EMBL/GenBank/DDBJ databases">
        <title>Whole genome sequencing of cultured pathogen.</title>
        <authorList>
            <person name="Hoffmann M."/>
            <person name="Sanchez M."/>
            <person name="Timme R."/>
            <person name="Nudel K."/>
            <person name="Bry L."/>
        </authorList>
    </citation>
    <scope>NUCLEOTIDE SEQUENCE [LARGE SCALE GENOMIC DNA]</scope>
    <source>
        <strain evidence="2 3">216</strain>
    </source>
</reference>
<feature type="compositionally biased region" description="Basic and acidic residues" evidence="1">
    <location>
        <begin position="193"/>
        <end position="204"/>
    </location>
</feature>
<dbReference type="Proteomes" id="UP000231994">
    <property type="component" value="Chromosome"/>
</dbReference>
<dbReference type="InterPro" id="IPR046186">
    <property type="entry name" value="DUF6214"/>
</dbReference>
<evidence type="ECO:0000256" key="1">
    <source>
        <dbReference type="SAM" id="MobiDB-lite"/>
    </source>
</evidence>
<proteinExistence type="predicted"/>
<sequence length="204" mass="23398">MQVSEWELTAVEFEPGDPDDGEFWYKVTAKRGTRPSTEELLRDMSFKDRIQYGYSLITLEFWLQPNVHDGKFEVSSLFIRTKDVTSALLRTIPIQHLTELALQEMSKQGWPGLAPMITISEEARRLWPKNKDQAALFAGEIYKAAMLRGLAPVEEVERQFAVSRSTATRIISHARKTGYLNIEPVHLSKRKAQKDNGKEETTDR</sequence>
<protein>
    <submittedName>
        <fullName evidence="2">Uncharacterized protein</fullName>
    </submittedName>
</protein>
<dbReference type="AlphaFoldDB" id="A0ABC8CNI6"/>
<evidence type="ECO:0000313" key="3">
    <source>
        <dbReference type="Proteomes" id="UP000231994"/>
    </source>
</evidence>
<name>A0ABC8CNI6_CORST</name>
<organism evidence="2 3">
    <name type="scientific">Corynebacterium striatum</name>
    <dbReference type="NCBI Taxonomy" id="43770"/>
    <lineage>
        <taxon>Bacteria</taxon>
        <taxon>Bacillati</taxon>
        <taxon>Actinomycetota</taxon>
        <taxon>Actinomycetes</taxon>
        <taxon>Mycobacteriales</taxon>
        <taxon>Corynebacteriaceae</taxon>
        <taxon>Corynebacterium</taxon>
    </lineage>
</organism>
<dbReference type="Pfam" id="PF19720">
    <property type="entry name" value="DUF6214"/>
    <property type="match status" value="1"/>
</dbReference>
<evidence type="ECO:0000313" key="2">
    <source>
        <dbReference type="EMBL" id="ATZ08643.1"/>
    </source>
</evidence>
<accession>A0ABC8CNI6</accession>
<gene>
    <name evidence="2" type="ORF">A9D01_07680</name>
</gene>
<dbReference type="EMBL" id="CP024932">
    <property type="protein sequence ID" value="ATZ08643.1"/>
    <property type="molecule type" value="Genomic_DNA"/>
</dbReference>
<feature type="region of interest" description="Disordered" evidence="1">
    <location>
        <begin position="185"/>
        <end position="204"/>
    </location>
</feature>